<accession>K3WMS8</accession>
<dbReference type="Proteomes" id="UP000019132">
    <property type="component" value="Unassembled WGS sequence"/>
</dbReference>
<keyword evidence="1" id="KW-0472">Membrane</keyword>
<dbReference type="HOGENOM" id="CLU_666453_0_0_1"/>
<protein>
    <submittedName>
        <fullName evidence="2">Uncharacterized protein</fullName>
    </submittedName>
</protein>
<evidence type="ECO:0000313" key="3">
    <source>
        <dbReference type="Proteomes" id="UP000019132"/>
    </source>
</evidence>
<dbReference type="VEuPathDB" id="FungiDB:PYU1_G006258"/>
<evidence type="ECO:0000256" key="1">
    <source>
        <dbReference type="SAM" id="Phobius"/>
    </source>
</evidence>
<sequence>MTMMMSVWDAIENVDDVPVLAANWAEFFRAMCNERGGYTKFGEEVMATLTAHCDAMNALDGRSMDEYMCAVDDRMSELSKHLAHCRCLLEASAGLNVANAAPTVVAATNFWNPVGWIAGAVSVSALSASIGCKVSGESALEKMAAMIQESPLVIEERTSENAITRTASTMLPLSQLIKRKFGEEKAKAAYFVLLGALMAYSEAKMFDLDKIPQVVAVLINVSSSNEFSTLLQYVRDASQSRLTPNDAAEQFGAKMRASTTRLVGAITDQSFSALTIAAGCVLKPICKNLDKGLEVLLLAMQQGSIQWDTAQLAARQAQVATIFELAGMLSIAFSVVAIIGAVVSVGFGIAELVGMNARLEPYKQAIGEMRTSHREFAEAIEEVPRLLREYNQARAVGNCHVSRSILTPSSLRIQ</sequence>
<dbReference type="EnsemblProtists" id="PYU1_T006270">
    <property type="protein sequence ID" value="PYU1_T006270"/>
    <property type="gene ID" value="PYU1_G006258"/>
</dbReference>
<organism evidence="2 3">
    <name type="scientific">Globisporangium ultimum (strain ATCC 200006 / CBS 805.95 / DAOM BR144)</name>
    <name type="common">Pythium ultimum</name>
    <dbReference type="NCBI Taxonomy" id="431595"/>
    <lineage>
        <taxon>Eukaryota</taxon>
        <taxon>Sar</taxon>
        <taxon>Stramenopiles</taxon>
        <taxon>Oomycota</taxon>
        <taxon>Peronosporomycetes</taxon>
        <taxon>Pythiales</taxon>
        <taxon>Pythiaceae</taxon>
        <taxon>Globisporangium</taxon>
    </lineage>
</organism>
<feature type="transmembrane region" description="Helical" evidence="1">
    <location>
        <begin position="325"/>
        <end position="353"/>
    </location>
</feature>
<keyword evidence="1" id="KW-1133">Transmembrane helix</keyword>
<dbReference type="EMBL" id="GL376625">
    <property type="status" value="NOT_ANNOTATED_CDS"/>
    <property type="molecule type" value="Genomic_DNA"/>
</dbReference>
<dbReference type="AlphaFoldDB" id="K3WMS8"/>
<reference evidence="2" key="3">
    <citation type="submission" date="2015-02" db="UniProtKB">
        <authorList>
            <consortium name="EnsemblProtists"/>
        </authorList>
    </citation>
    <scope>IDENTIFICATION</scope>
    <source>
        <strain evidence="2">DAOM BR144</strain>
    </source>
</reference>
<keyword evidence="3" id="KW-1185">Reference proteome</keyword>
<proteinExistence type="predicted"/>
<evidence type="ECO:0000313" key="2">
    <source>
        <dbReference type="EnsemblProtists" id="PYU1_T006270"/>
    </source>
</evidence>
<name>K3WMS8_GLOUD</name>
<dbReference type="InParanoid" id="K3WMS8"/>
<reference evidence="3" key="1">
    <citation type="journal article" date="2010" name="Genome Biol.">
        <title>Genome sequence of the necrotrophic plant pathogen Pythium ultimum reveals original pathogenicity mechanisms and effector repertoire.</title>
        <authorList>
            <person name="Levesque C.A."/>
            <person name="Brouwer H."/>
            <person name="Cano L."/>
            <person name="Hamilton J.P."/>
            <person name="Holt C."/>
            <person name="Huitema E."/>
            <person name="Raffaele S."/>
            <person name="Robideau G.P."/>
            <person name="Thines M."/>
            <person name="Win J."/>
            <person name="Zerillo M.M."/>
            <person name="Beakes G.W."/>
            <person name="Boore J.L."/>
            <person name="Busam D."/>
            <person name="Dumas B."/>
            <person name="Ferriera S."/>
            <person name="Fuerstenberg S.I."/>
            <person name="Gachon C.M."/>
            <person name="Gaulin E."/>
            <person name="Govers F."/>
            <person name="Grenville-Briggs L."/>
            <person name="Horner N."/>
            <person name="Hostetler J."/>
            <person name="Jiang R.H."/>
            <person name="Johnson J."/>
            <person name="Krajaejun T."/>
            <person name="Lin H."/>
            <person name="Meijer H.J."/>
            <person name="Moore B."/>
            <person name="Morris P."/>
            <person name="Phuntmart V."/>
            <person name="Puiu D."/>
            <person name="Shetty J."/>
            <person name="Stajich J.E."/>
            <person name="Tripathy S."/>
            <person name="Wawra S."/>
            <person name="van West P."/>
            <person name="Whitty B.R."/>
            <person name="Coutinho P.M."/>
            <person name="Henrissat B."/>
            <person name="Martin F."/>
            <person name="Thomas P.D."/>
            <person name="Tyler B.M."/>
            <person name="De Vries R.P."/>
            <person name="Kamoun S."/>
            <person name="Yandell M."/>
            <person name="Tisserat N."/>
            <person name="Buell C.R."/>
        </authorList>
    </citation>
    <scope>NUCLEOTIDE SEQUENCE</scope>
    <source>
        <strain evidence="3">DAOM:BR144</strain>
    </source>
</reference>
<reference evidence="3" key="2">
    <citation type="submission" date="2010-04" db="EMBL/GenBank/DDBJ databases">
        <authorList>
            <person name="Buell R."/>
            <person name="Hamilton J."/>
            <person name="Hostetler J."/>
        </authorList>
    </citation>
    <scope>NUCLEOTIDE SEQUENCE [LARGE SCALE GENOMIC DNA]</scope>
    <source>
        <strain evidence="3">DAOM:BR144</strain>
    </source>
</reference>
<keyword evidence="1" id="KW-0812">Transmembrane</keyword>